<organism evidence="3 4">
    <name type="scientific">Tautonia plasticadhaerens</name>
    <dbReference type="NCBI Taxonomy" id="2527974"/>
    <lineage>
        <taxon>Bacteria</taxon>
        <taxon>Pseudomonadati</taxon>
        <taxon>Planctomycetota</taxon>
        <taxon>Planctomycetia</taxon>
        <taxon>Isosphaerales</taxon>
        <taxon>Isosphaeraceae</taxon>
        <taxon>Tautonia</taxon>
    </lineage>
</organism>
<evidence type="ECO:0000313" key="3">
    <source>
        <dbReference type="EMBL" id="QDV32472.1"/>
    </source>
</evidence>
<name>A0A518GV58_9BACT</name>
<dbReference type="OrthoDB" id="1524985at2"/>
<evidence type="ECO:0000256" key="2">
    <source>
        <dbReference type="SAM" id="Phobius"/>
    </source>
</evidence>
<evidence type="ECO:0008006" key="5">
    <source>
        <dbReference type="Google" id="ProtNLM"/>
    </source>
</evidence>
<keyword evidence="2" id="KW-0812">Transmembrane</keyword>
<keyword evidence="2" id="KW-0472">Membrane</keyword>
<dbReference type="KEGG" id="tpla:ElP_03050"/>
<keyword evidence="4" id="KW-1185">Reference proteome</keyword>
<feature type="transmembrane region" description="Helical" evidence="2">
    <location>
        <begin position="50"/>
        <end position="66"/>
    </location>
</feature>
<protein>
    <recommendedName>
        <fullName evidence="5">VanZ like family protein</fullName>
    </recommendedName>
</protein>
<dbReference type="Proteomes" id="UP000317835">
    <property type="component" value="Chromosome"/>
</dbReference>
<reference evidence="3 4" key="1">
    <citation type="submission" date="2019-02" db="EMBL/GenBank/DDBJ databases">
        <title>Deep-cultivation of Planctomycetes and their phenomic and genomic characterization uncovers novel biology.</title>
        <authorList>
            <person name="Wiegand S."/>
            <person name="Jogler M."/>
            <person name="Boedeker C."/>
            <person name="Pinto D."/>
            <person name="Vollmers J."/>
            <person name="Rivas-Marin E."/>
            <person name="Kohn T."/>
            <person name="Peeters S.H."/>
            <person name="Heuer A."/>
            <person name="Rast P."/>
            <person name="Oberbeckmann S."/>
            <person name="Bunk B."/>
            <person name="Jeske O."/>
            <person name="Meyerdierks A."/>
            <person name="Storesund J.E."/>
            <person name="Kallscheuer N."/>
            <person name="Luecker S."/>
            <person name="Lage O.M."/>
            <person name="Pohl T."/>
            <person name="Merkel B.J."/>
            <person name="Hornburger P."/>
            <person name="Mueller R.-W."/>
            <person name="Bruemmer F."/>
            <person name="Labrenz M."/>
            <person name="Spormann A.M."/>
            <person name="Op den Camp H."/>
            <person name="Overmann J."/>
            <person name="Amann R."/>
            <person name="Jetten M.S.M."/>
            <person name="Mascher T."/>
            <person name="Medema M.H."/>
            <person name="Devos D.P."/>
            <person name="Kaster A.-K."/>
            <person name="Ovreas L."/>
            <person name="Rohde M."/>
            <person name="Galperin M.Y."/>
            <person name="Jogler C."/>
        </authorList>
    </citation>
    <scope>NUCLEOTIDE SEQUENCE [LARGE SCALE GENOMIC DNA]</scope>
    <source>
        <strain evidence="3 4">ElP</strain>
    </source>
</reference>
<gene>
    <name evidence="3" type="ORF">ElP_03050</name>
</gene>
<sequence length="139" mass="14589">MTPRALPAISWTGLIFVLCLAPQSWLGTVGQAGEPSWLDQLFGVIPTDKVLHSGMFAVFALLWRWSGASRARILAGGLAVAVLSELGQSIPGLDRSSDLADLLADLAGLGLALAICPPRRTPARDPVPDPAESPEPGRV</sequence>
<dbReference type="RefSeq" id="WP_145266580.1">
    <property type="nucleotide sequence ID" value="NZ_CP036426.1"/>
</dbReference>
<dbReference type="AlphaFoldDB" id="A0A518GV58"/>
<proteinExistence type="predicted"/>
<keyword evidence="2" id="KW-1133">Transmembrane helix</keyword>
<dbReference type="EMBL" id="CP036426">
    <property type="protein sequence ID" value="QDV32472.1"/>
    <property type="molecule type" value="Genomic_DNA"/>
</dbReference>
<evidence type="ECO:0000313" key="4">
    <source>
        <dbReference type="Proteomes" id="UP000317835"/>
    </source>
</evidence>
<evidence type="ECO:0000256" key="1">
    <source>
        <dbReference type="SAM" id="MobiDB-lite"/>
    </source>
</evidence>
<feature type="region of interest" description="Disordered" evidence="1">
    <location>
        <begin position="120"/>
        <end position="139"/>
    </location>
</feature>
<accession>A0A518GV58</accession>